<evidence type="ECO:0000313" key="1">
    <source>
        <dbReference type="EMBL" id="SFK99727.1"/>
    </source>
</evidence>
<gene>
    <name evidence="1" type="ORF">SAMN04488518_113140</name>
</gene>
<reference evidence="1 2" key="1">
    <citation type="submission" date="2016-10" db="EMBL/GenBank/DDBJ databases">
        <authorList>
            <person name="Varghese N."/>
            <person name="Submissions S."/>
        </authorList>
    </citation>
    <scope>NUCLEOTIDE SEQUENCE [LARGE SCALE GENOMIC DNA]</scope>
    <source>
        <strain evidence="1 2">DSM 16392</strain>
    </source>
</reference>
<protein>
    <submittedName>
        <fullName evidence="1">Uncharacterized protein</fullName>
    </submittedName>
</protein>
<dbReference type="Proteomes" id="UP000199598">
    <property type="component" value="Unassembled WGS sequence"/>
</dbReference>
<proteinExistence type="predicted"/>
<dbReference type="RefSeq" id="WP_139226393.1">
    <property type="nucleotide sequence ID" value="NZ_FOSK01000013.1"/>
</dbReference>
<dbReference type="EMBL" id="FOSK01000013">
    <property type="protein sequence ID" value="SFK99727.1"/>
    <property type="molecule type" value="Genomic_DNA"/>
</dbReference>
<organism evidence="1 2">
    <name type="scientific">Pseudovibrio ascidiaceicola</name>
    <dbReference type="NCBI Taxonomy" id="285279"/>
    <lineage>
        <taxon>Bacteria</taxon>
        <taxon>Pseudomonadati</taxon>
        <taxon>Pseudomonadota</taxon>
        <taxon>Alphaproteobacteria</taxon>
        <taxon>Hyphomicrobiales</taxon>
        <taxon>Stappiaceae</taxon>
        <taxon>Pseudovibrio</taxon>
    </lineage>
</organism>
<comment type="caution">
    <text evidence="1">The sequence shown here is derived from an EMBL/GenBank/DDBJ whole genome shotgun (WGS) entry which is preliminary data.</text>
</comment>
<name>A0A1I4E541_9HYPH</name>
<evidence type="ECO:0000313" key="2">
    <source>
        <dbReference type="Proteomes" id="UP000199598"/>
    </source>
</evidence>
<sequence>MNTENEVEQMLSDLKDKSPAGIRGSLEDRITFLEALMISTLREMDADKAEEIIRLSPHKIGNLPSHYDIQADYYKAVLGK</sequence>
<accession>A0A1I4E541</accession>
<keyword evidence="2" id="KW-1185">Reference proteome</keyword>